<keyword evidence="3" id="KW-0804">Transcription</keyword>
<dbReference type="PANTHER" id="PTHR43537">
    <property type="entry name" value="TRANSCRIPTIONAL REGULATOR, GNTR FAMILY"/>
    <property type="match status" value="1"/>
</dbReference>
<evidence type="ECO:0000313" key="6">
    <source>
        <dbReference type="Proteomes" id="UP001431181"/>
    </source>
</evidence>
<evidence type="ECO:0000256" key="1">
    <source>
        <dbReference type="ARBA" id="ARBA00023015"/>
    </source>
</evidence>
<feature type="domain" description="HTH gntR-type" evidence="4">
    <location>
        <begin position="1"/>
        <end position="53"/>
    </location>
</feature>
<dbReference type="PANTHER" id="PTHR43537:SF24">
    <property type="entry name" value="GLUCONATE OPERON TRANSCRIPTIONAL REPRESSOR"/>
    <property type="match status" value="1"/>
</dbReference>
<keyword evidence="6" id="KW-1185">Reference proteome</keyword>
<dbReference type="PROSITE" id="PS50949">
    <property type="entry name" value="HTH_GNTR"/>
    <property type="match status" value="1"/>
</dbReference>
<organism evidence="5 6">
    <name type="scientific">Marinomonas rhodophyticola</name>
    <dbReference type="NCBI Taxonomy" id="2992803"/>
    <lineage>
        <taxon>Bacteria</taxon>
        <taxon>Pseudomonadati</taxon>
        <taxon>Pseudomonadota</taxon>
        <taxon>Gammaproteobacteria</taxon>
        <taxon>Oceanospirillales</taxon>
        <taxon>Oceanospirillaceae</taxon>
        <taxon>Marinomonas</taxon>
    </lineage>
</organism>
<dbReference type="InterPro" id="IPR000524">
    <property type="entry name" value="Tscrpt_reg_HTH_GntR"/>
</dbReference>
<dbReference type="EMBL" id="JAPEUL010000004">
    <property type="protein sequence ID" value="MCW4628435.1"/>
    <property type="molecule type" value="Genomic_DNA"/>
</dbReference>
<dbReference type="Pfam" id="PF00392">
    <property type="entry name" value="GntR"/>
    <property type="match status" value="1"/>
</dbReference>
<dbReference type="InterPro" id="IPR036388">
    <property type="entry name" value="WH-like_DNA-bd_sf"/>
</dbReference>
<name>A0ABT3KD18_9GAMM</name>
<dbReference type="SUPFAM" id="SSF46785">
    <property type="entry name" value="Winged helix' DNA-binding domain"/>
    <property type="match status" value="1"/>
</dbReference>
<keyword evidence="1" id="KW-0805">Transcription regulation</keyword>
<comment type="caution">
    <text evidence="5">The sequence shown here is derived from an EMBL/GenBank/DDBJ whole genome shotgun (WGS) entry which is preliminary data.</text>
</comment>
<proteinExistence type="predicted"/>
<keyword evidence="2" id="KW-0238">DNA-binding</keyword>
<evidence type="ECO:0000313" key="5">
    <source>
        <dbReference type="EMBL" id="MCW4628435.1"/>
    </source>
</evidence>
<dbReference type="RefSeq" id="WP_265217646.1">
    <property type="nucleotide sequence ID" value="NZ_JAPEUL010000004.1"/>
</dbReference>
<gene>
    <name evidence="5" type="ORF">ONZ52_05190</name>
</gene>
<dbReference type="InterPro" id="IPR036390">
    <property type="entry name" value="WH_DNA-bd_sf"/>
</dbReference>
<sequence>MNNQLPKGVPLRQNELSARYGVSRIPIRDALLSLKNEGWLVPNGKAGVMVPKLNWQEAEDLSFMRAELECQLLSLAFDRITKNDILSARLSLVELNENNLTLIRRGELQLAFSR</sequence>
<evidence type="ECO:0000256" key="3">
    <source>
        <dbReference type="ARBA" id="ARBA00023163"/>
    </source>
</evidence>
<accession>A0ABT3KD18</accession>
<evidence type="ECO:0000256" key="2">
    <source>
        <dbReference type="ARBA" id="ARBA00023125"/>
    </source>
</evidence>
<dbReference type="Gene3D" id="1.10.10.10">
    <property type="entry name" value="Winged helix-like DNA-binding domain superfamily/Winged helix DNA-binding domain"/>
    <property type="match status" value="1"/>
</dbReference>
<evidence type="ECO:0000259" key="4">
    <source>
        <dbReference type="PROSITE" id="PS50949"/>
    </source>
</evidence>
<reference evidence="5" key="1">
    <citation type="submission" date="2022-11" db="EMBL/GenBank/DDBJ databases">
        <title>Marinomonas sp. nov., isolated from marine algae.</title>
        <authorList>
            <person name="Choi D.G."/>
            <person name="Kim J.M."/>
            <person name="Lee J.K."/>
            <person name="Baek J.H."/>
            <person name="Jeon C.O."/>
        </authorList>
    </citation>
    <scope>NUCLEOTIDE SEQUENCE</scope>
    <source>
        <strain evidence="5">KJ51-3</strain>
    </source>
</reference>
<dbReference type="Proteomes" id="UP001431181">
    <property type="component" value="Unassembled WGS sequence"/>
</dbReference>
<protein>
    <submittedName>
        <fullName evidence="5">GntR family transcriptional regulator</fullName>
    </submittedName>
</protein>